<dbReference type="PROSITE" id="PS00086">
    <property type="entry name" value="CYTOCHROME_P450"/>
    <property type="match status" value="1"/>
</dbReference>
<evidence type="ECO:0000256" key="6">
    <source>
        <dbReference type="ARBA" id="ARBA00022824"/>
    </source>
</evidence>
<dbReference type="Pfam" id="PF00067">
    <property type="entry name" value="p450"/>
    <property type="match status" value="1"/>
</dbReference>
<reference evidence="16" key="1">
    <citation type="submission" date="2022-03" db="EMBL/GenBank/DDBJ databases">
        <title>A functionally conserved STORR gene fusion in Papaver species that diverged 16.8 million years ago.</title>
        <authorList>
            <person name="Catania T."/>
        </authorList>
    </citation>
    <scope>NUCLEOTIDE SEQUENCE</scope>
    <source>
        <strain evidence="16">S-191538</strain>
    </source>
</reference>
<proteinExistence type="inferred from homology"/>
<feature type="transmembrane region" description="Helical" evidence="15">
    <location>
        <begin position="20"/>
        <end position="37"/>
    </location>
</feature>
<accession>A0AA41SNS0</accession>
<organism evidence="16 17">
    <name type="scientific">Papaver nudicaule</name>
    <name type="common">Iceland poppy</name>
    <dbReference type="NCBI Taxonomy" id="74823"/>
    <lineage>
        <taxon>Eukaryota</taxon>
        <taxon>Viridiplantae</taxon>
        <taxon>Streptophyta</taxon>
        <taxon>Embryophyta</taxon>
        <taxon>Tracheophyta</taxon>
        <taxon>Spermatophyta</taxon>
        <taxon>Magnoliopsida</taxon>
        <taxon>Ranunculales</taxon>
        <taxon>Papaveraceae</taxon>
        <taxon>Papaveroideae</taxon>
        <taxon>Papaver</taxon>
    </lineage>
</organism>
<comment type="similarity">
    <text evidence="3 14">Belongs to the cytochrome P450 family.</text>
</comment>
<dbReference type="PRINTS" id="PR00463">
    <property type="entry name" value="EP450I"/>
</dbReference>
<dbReference type="Proteomes" id="UP001177140">
    <property type="component" value="Unassembled WGS sequence"/>
</dbReference>
<dbReference type="InterPro" id="IPR017972">
    <property type="entry name" value="Cyt_P450_CS"/>
</dbReference>
<evidence type="ECO:0000313" key="17">
    <source>
        <dbReference type="Proteomes" id="UP001177140"/>
    </source>
</evidence>
<sequence>MISKVSSWSWWKDTGNNNGVVISVAVTSLLVISWSVISRKRNGGKLLPGPRGWPLIGNLLSLEPDLHFYFTKLAKVYGPIYKLQWGMKCLVVLNSSALAKEGLRDQDAKFADRDGPVVGMVLSYGGIDMVWSASDSEWRKLRKISAHELMSNTNLDSCYNLRRKEVRKMVKDLYSKIETPVDVYGSVFTTNLNVIMSMLWGGTLTGDEKTSINTEFRQLFHEIVELSAQPNVSDFFPILECLDIQGIGKKAKALLVWMDRIFASIIDQHMKLERTEGEHKGSKDFLQFLLELMEKQDPKTQITMTQMKALFMDIAVGGTDTTSTTVEWVISEMIQNPDMMKRAQAELEEVVGKNNIVEESHIPKLPYLDAVVRETLRLHPPAVILVRRCPDSPCTIGGYTIPKGAKVIFNVWGMHMDAEAWNNPTEFLPERFLTSTPDDTHKYGYKGNNFNYLPFGSGRRVCVGISLAERMVTYLSATLLHSFDWQVPEGTKLDLTGKFGIVSRKSIPLVAVPTPRFSNPELYV</sequence>
<evidence type="ECO:0000256" key="10">
    <source>
        <dbReference type="ARBA" id="ARBA00050995"/>
    </source>
</evidence>
<evidence type="ECO:0000256" key="8">
    <source>
        <dbReference type="ARBA" id="ARBA00023004"/>
    </source>
</evidence>
<comment type="catalytic activity">
    <reaction evidence="10">
        <text>(S)-N-methylcoclaurine + reduced [NADPH--hemoprotein reductase] + O2 = (S)-3'-hydroxy-N-methylcoclaurine + oxidized [NADPH--hemoprotein reductase] + H2O + H(+)</text>
        <dbReference type="Rhea" id="RHEA:16649"/>
        <dbReference type="Rhea" id="RHEA-COMP:11964"/>
        <dbReference type="Rhea" id="RHEA-COMP:11965"/>
        <dbReference type="ChEBI" id="CHEBI:15377"/>
        <dbReference type="ChEBI" id="CHEBI:15378"/>
        <dbReference type="ChEBI" id="CHEBI:15379"/>
        <dbReference type="ChEBI" id="CHEBI:57618"/>
        <dbReference type="ChEBI" id="CHEBI:57993"/>
        <dbReference type="ChEBI" id="CHEBI:58010"/>
        <dbReference type="ChEBI" id="CHEBI:58210"/>
        <dbReference type="EC" id="1.14.14.102"/>
    </reaction>
</comment>
<dbReference type="EMBL" id="JAJJMA010176827">
    <property type="protein sequence ID" value="MCL7037238.1"/>
    <property type="molecule type" value="Genomic_DNA"/>
</dbReference>
<dbReference type="GO" id="GO:0033075">
    <property type="term" value="P:isoquinoline alkaloid biosynthetic process"/>
    <property type="evidence" value="ECO:0007669"/>
    <property type="project" value="UniProtKB-ARBA"/>
</dbReference>
<keyword evidence="5 13" id="KW-0479">Metal-binding</keyword>
<dbReference type="PANTHER" id="PTHR47951">
    <property type="entry name" value="OS08G0547900 PROTEIN"/>
    <property type="match status" value="1"/>
</dbReference>
<dbReference type="PANTHER" id="PTHR47951:SF7">
    <property type="entry name" value="FLAVONOID 3',5'-HYDROXYLASE-LIKE ISOFORM X1"/>
    <property type="match status" value="1"/>
</dbReference>
<protein>
    <recommendedName>
        <fullName evidence="12">N-methylcoclaurine 3'-monooxygenase</fullName>
        <ecNumber evidence="12">1.14.14.102</ecNumber>
    </recommendedName>
</protein>
<dbReference type="GO" id="GO:0020037">
    <property type="term" value="F:heme binding"/>
    <property type="evidence" value="ECO:0007669"/>
    <property type="project" value="InterPro"/>
</dbReference>
<evidence type="ECO:0000256" key="11">
    <source>
        <dbReference type="ARBA" id="ARBA00060652"/>
    </source>
</evidence>
<keyword evidence="4 13" id="KW-0349">Heme</keyword>
<dbReference type="GO" id="GO:0005506">
    <property type="term" value="F:iron ion binding"/>
    <property type="evidence" value="ECO:0007669"/>
    <property type="project" value="InterPro"/>
</dbReference>
<evidence type="ECO:0000256" key="15">
    <source>
        <dbReference type="SAM" id="Phobius"/>
    </source>
</evidence>
<evidence type="ECO:0000256" key="12">
    <source>
        <dbReference type="ARBA" id="ARBA00066319"/>
    </source>
</evidence>
<gene>
    <name evidence="16" type="ORF">MKW94_027913</name>
</gene>
<dbReference type="GO" id="GO:0005783">
    <property type="term" value="C:endoplasmic reticulum"/>
    <property type="evidence" value="ECO:0007669"/>
    <property type="project" value="UniProtKB-SubCell"/>
</dbReference>
<comment type="subcellular location">
    <subcellularLocation>
        <location evidence="2">Endoplasmic reticulum</location>
    </subcellularLocation>
</comment>
<keyword evidence="8 13" id="KW-0408">Iron</keyword>
<dbReference type="AlphaFoldDB" id="A0AA41SNS0"/>
<dbReference type="PRINTS" id="PR00385">
    <property type="entry name" value="P450"/>
</dbReference>
<keyword evidence="9 14" id="KW-0503">Monooxygenase</keyword>
<keyword evidence="6" id="KW-0256">Endoplasmic reticulum</keyword>
<evidence type="ECO:0000256" key="4">
    <source>
        <dbReference type="ARBA" id="ARBA00022617"/>
    </source>
</evidence>
<evidence type="ECO:0000256" key="13">
    <source>
        <dbReference type="PIRSR" id="PIRSR602401-1"/>
    </source>
</evidence>
<comment type="pathway">
    <text evidence="11">Alkaloid biosynthesis; (S)-reticuline biosynthesis; (S)-reticuline from (S)-norcoclaurine: step 3/4.</text>
</comment>
<keyword evidence="7 14" id="KW-0560">Oxidoreductase</keyword>
<dbReference type="CDD" id="cd11073">
    <property type="entry name" value="CYP76-like"/>
    <property type="match status" value="1"/>
</dbReference>
<evidence type="ECO:0000256" key="1">
    <source>
        <dbReference type="ARBA" id="ARBA00001971"/>
    </source>
</evidence>
<dbReference type="InterPro" id="IPR001128">
    <property type="entry name" value="Cyt_P450"/>
</dbReference>
<evidence type="ECO:0000256" key="9">
    <source>
        <dbReference type="ARBA" id="ARBA00023033"/>
    </source>
</evidence>
<dbReference type="FunFam" id="1.10.630.10:FF:000126">
    <property type="entry name" value="Predicted protein"/>
    <property type="match status" value="1"/>
</dbReference>
<name>A0AA41SNS0_PAPNU</name>
<comment type="caution">
    <text evidence="16">The sequence shown here is derived from an EMBL/GenBank/DDBJ whole genome shotgun (WGS) entry which is preliminary data.</text>
</comment>
<dbReference type="Gene3D" id="1.10.630.10">
    <property type="entry name" value="Cytochrome P450"/>
    <property type="match status" value="1"/>
</dbReference>
<dbReference type="InterPro" id="IPR002401">
    <property type="entry name" value="Cyt_P450_E_grp-I"/>
</dbReference>
<keyword evidence="15" id="KW-1133">Transmembrane helix</keyword>
<evidence type="ECO:0000256" key="5">
    <source>
        <dbReference type="ARBA" id="ARBA00022723"/>
    </source>
</evidence>
<comment type="cofactor">
    <cofactor evidence="1 13">
        <name>heme</name>
        <dbReference type="ChEBI" id="CHEBI:30413"/>
    </cofactor>
</comment>
<dbReference type="GO" id="GO:0050593">
    <property type="term" value="F:N-methylcoclaurine 3'-monooxygenase activity"/>
    <property type="evidence" value="ECO:0007669"/>
    <property type="project" value="UniProtKB-EC"/>
</dbReference>
<evidence type="ECO:0000313" key="16">
    <source>
        <dbReference type="EMBL" id="MCL7037238.1"/>
    </source>
</evidence>
<keyword evidence="17" id="KW-1185">Reference proteome</keyword>
<evidence type="ECO:0000256" key="7">
    <source>
        <dbReference type="ARBA" id="ARBA00023002"/>
    </source>
</evidence>
<dbReference type="SUPFAM" id="SSF48264">
    <property type="entry name" value="Cytochrome P450"/>
    <property type="match status" value="1"/>
</dbReference>
<evidence type="ECO:0000256" key="3">
    <source>
        <dbReference type="ARBA" id="ARBA00010617"/>
    </source>
</evidence>
<keyword evidence="15" id="KW-0472">Membrane</keyword>
<dbReference type="InterPro" id="IPR036396">
    <property type="entry name" value="Cyt_P450_sf"/>
</dbReference>
<evidence type="ECO:0000256" key="14">
    <source>
        <dbReference type="RuleBase" id="RU000461"/>
    </source>
</evidence>
<feature type="binding site" description="axial binding residue" evidence="13">
    <location>
        <position position="462"/>
    </location>
    <ligand>
        <name>heme</name>
        <dbReference type="ChEBI" id="CHEBI:30413"/>
    </ligand>
    <ligandPart>
        <name>Fe</name>
        <dbReference type="ChEBI" id="CHEBI:18248"/>
    </ligandPart>
</feature>
<keyword evidence="15" id="KW-0812">Transmembrane</keyword>
<dbReference type="EC" id="1.14.14.102" evidence="12"/>
<evidence type="ECO:0000256" key="2">
    <source>
        <dbReference type="ARBA" id="ARBA00004240"/>
    </source>
</evidence>